<feature type="signal peptide" evidence="1">
    <location>
        <begin position="1"/>
        <end position="27"/>
    </location>
</feature>
<evidence type="ECO:0000313" key="2">
    <source>
        <dbReference type="EMBL" id="PCI93745.1"/>
    </source>
</evidence>
<evidence type="ECO:0000313" key="3">
    <source>
        <dbReference type="Proteomes" id="UP000217838"/>
    </source>
</evidence>
<dbReference type="Proteomes" id="UP000217838">
    <property type="component" value="Unassembled WGS sequence"/>
</dbReference>
<reference evidence="3" key="1">
    <citation type="submission" date="2017-08" db="EMBL/GenBank/DDBJ databases">
        <title>A dynamic microbial community with high functional redundancy inhabits the cold, oxic subseafloor aquifer.</title>
        <authorList>
            <person name="Tully B.J."/>
            <person name="Wheat C.G."/>
            <person name="Glazer B.T."/>
            <person name="Huber J.A."/>
        </authorList>
    </citation>
    <scope>NUCLEOTIDE SEQUENCE [LARGE SCALE GENOMIC DNA]</scope>
</reference>
<dbReference type="AlphaFoldDB" id="A0A2A4YHD8"/>
<evidence type="ECO:0008006" key="4">
    <source>
        <dbReference type="Google" id="ProtNLM"/>
    </source>
</evidence>
<protein>
    <recommendedName>
        <fullName evidence="4">Outer membrane protein beta-barrel domain-containing protein</fullName>
    </recommendedName>
</protein>
<gene>
    <name evidence="2" type="ORF">COB11_04815</name>
</gene>
<feature type="chain" id="PRO_5012743258" description="Outer membrane protein beta-barrel domain-containing protein" evidence="1">
    <location>
        <begin position="28"/>
        <end position="271"/>
    </location>
</feature>
<keyword evidence="1" id="KW-0732">Signal</keyword>
<sequence length="271" mass="31415">MTNKSVRNLLFYIGTCSLFFSSSSIHAFMYKPKIINSYTNDYKVYIAPQLARLKFQVENFAIYRGVFKGGSAGAEYRPLFWFYGGAFCEYMMGSCDSADHMSRYMHDVDGHFRFGYTFPMWNFHRLTFTLFSGLGYNQITQQLRADLVIQSEKFRYYNYYIPCGTVVDLRVTDVFGFGYVIMWRPSINERLDTEFIDGARFDLRKKAGYLFEAPFNLFFGEKSKAMVSIVPYLKRSVDGRLKASLPSGAKLVLPKQDYKYWGIKLAIGATF</sequence>
<accession>A0A2A4YHD8</accession>
<proteinExistence type="predicted"/>
<evidence type="ECO:0000256" key="1">
    <source>
        <dbReference type="SAM" id="SignalP"/>
    </source>
</evidence>
<organism evidence="2 3">
    <name type="scientific">Aerophobetes bacterium</name>
    <dbReference type="NCBI Taxonomy" id="2030807"/>
    <lineage>
        <taxon>Bacteria</taxon>
        <taxon>Candidatus Aerophobota</taxon>
    </lineage>
</organism>
<comment type="caution">
    <text evidence="2">The sequence shown here is derived from an EMBL/GenBank/DDBJ whole genome shotgun (WGS) entry which is preliminary data.</text>
</comment>
<dbReference type="EMBL" id="NVUU01000053">
    <property type="protein sequence ID" value="PCI93745.1"/>
    <property type="molecule type" value="Genomic_DNA"/>
</dbReference>
<name>A0A2A4YHD8_UNCAE</name>